<name>A0ABY3SRW9_9BACL</name>
<dbReference type="EMBL" id="CP090978">
    <property type="protein sequence ID" value="UJF35746.1"/>
    <property type="molecule type" value="Genomic_DNA"/>
</dbReference>
<accession>A0ABY3SRW9</accession>
<dbReference type="Proteomes" id="UP001649230">
    <property type="component" value="Chromosome"/>
</dbReference>
<sequence length="62" mass="7379">MTLLLNHVYGIVYRQFNGRIVVYNGRVVSRHRSFIVLRFMNHRGIVVLRKLFLIRILRVAAI</sequence>
<evidence type="ECO:0000313" key="1">
    <source>
        <dbReference type="EMBL" id="UJF35746.1"/>
    </source>
</evidence>
<protein>
    <submittedName>
        <fullName evidence="1">Uncharacterized protein</fullName>
    </submittedName>
</protein>
<reference evidence="1 2" key="1">
    <citation type="journal article" date="2024" name="Int. J. Syst. Evol. Microbiol.">
        <title>Paenibacillus hexagrammi sp. nov., a novel bacterium isolated from the gut content of Hexagrammos agrammus.</title>
        <authorList>
            <person name="Jung H.K."/>
            <person name="Kim D.G."/>
            <person name="Zin H."/>
            <person name="Park J."/>
            <person name="Jung H."/>
            <person name="Kim Y.O."/>
            <person name="Kong H.J."/>
            <person name="Kim J.W."/>
            <person name="Kim Y.S."/>
        </authorList>
    </citation>
    <scope>NUCLEOTIDE SEQUENCE [LARGE SCALE GENOMIC DNA]</scope>
    <source>
        <strain evidence="1 2">YPD9-1</strain>
    </source>
</reference>
<keyword evidence="2" id="KW-1185">Reference proteome</keyword>
<dbReference type="RefSeq" id="WP_235122303.1">
    <property type="nucleotide sequence ID" value="NZ_CP090978.1"/>
</dbReference>
<organism evidence="1 2">
    <name type="scientific">Paenibacillus hexagrammi</name>
    <dbReference type="NCBI Taxonomy" id="2908839"/>
    <lineage>
        <taxon>Bacteria</taxon>
        <taxon>Bacillati</taxon>
        <taxon>Bacillota</taxon>
        <taxon>Bacilli</taxon>
        <taxon>Bacillales</taxon>
        <taxon>Paenibacillaceae</taxon>
        <taxon>Paenibacillus</taxon>
    </lineage>
</organism>
<gene>
    <name evidence="1" type="ORF">L0M14_12020</name>
</gene>
<evidence type="ECO:0000313" key="2">
    <source>
        <dbReference type="Proteomes" id="UP001649230"/>
    </source>
</evidence>
<proteinExistence type="predicted"/>